<keyword evidence="10 13" id="KW-0408">Iron</keyword>
<dbReference type="GO" id="GO:0046872">
    <property type="term" value="F:metal ion binding"/>
    <property type="evidence" value="ECO:0007669"/>
    <property type="project" value="UniProtKB-KW"/>
</dbReference>
<dbReference type="InterPro" id="IPR036197">
    <property type="entry name" value="NarG-like_sf"/>
</dbReference>
<evidence type="ECO:0000256" key="13">
    <source>
        <dbReference type="PIRSR" id="PIRSR603816-1"/>
    </source>
</evidence>
<keyword evidence="9 16" id="KW-0560">Oxidoreductase</keyword>
<feature type="binding site" description="axial binding residue" evidence="13">
    <location>
        <position position="57"/>
    </location>
    <ligand>
        <name>heme b</name>
        <dbReference type="ChEBI" id="CHEBI:60344"/>
        <label>1</label>
    </ligand>
    <ligandPart>
        <name>Fe</name>
        <dbReference type="ChEBI" id="CHEBI:18248"/>
    </ligandPart>
</feature>
<dbReference type="Gene3D" id="1.20.950.20">
    <property type="entry name" value="Transmembrane di-heme cytochromes, Chain C"/>
    <property type="match status" value="1"/>
</dbReference>
<feature type="transmembrane region" description="Helical" evidence="14">
    <location>
        <begin position="48"/>
        <end position="73"/>
    </location>
</feature>
<keyword evidence="6" id="KW-0479">Metal-binding</keyword>
<feature type="transmembrane region" description="Helical" evidence="14">
    <location>
        <begin position="176"/>
        <end position="200"/>
    </location>
</feature>
<evidence type="ECO:0000256" key="14">
    <source>
        <dbReference type="SAM" id="Phobius"/>
    </source>
</evidence>
<feature type="transmembrane region" description="Helical" evidence="14">
    <location>
        <begin position="134"/>
        <end position="156"/>
    </location>
</feature>
<organism evidence="16 17">
    <name type="scientific">Limosilactobacillus rudii</name>
    <dbReference type="NCBI Taxonomy" id="2759755"/>
    <lineage>
        <taxon>Bacteria</taxon>
        <taxon>Bacillati</taxon>
        <taxon>Bacillota</taxon>
        <taxon>Bacilli</taxon>
        <taxon>Lactobacillales</taxon>
        <taxon>Lactobacillaceae</taxon>
        <taxon>Limosilactobacillus</taxon>
    </lineage>
</organism>
<keyword evidence="11" id="KW-0534">Nitrate assimilation</keyword>
<dbReference type="GO" id="GO:0020037">
    <property type="term" value="F:heme binding"/>
    <property type="evidence" value="ECO:0007669"/>
    <property type="project" value="TreeGrafter"/>
</dbReference>
<evidence type="ECO:0000256" key="5">
    <source>
        <dbReference type="ARBA" id="ARBA00022692"/>
    </source>
</evidence>
<dbReference type="RefSeq" id="WP_182596951.1">
    <property type="nucleotide sequence ID" value="NZ_JACIVA010000057.1"/>
</dbReference>
<dbReference type="AlphaFoldDB" id="A0A7W3UMD4"/>
<dbReference type="PANTHER" id="PTHR30598">
    <property type="entry name" value="NITRATE REDUCTASE PRIVATE CHAPERONE, REDOX ENZYME MATURATION PROTEIN REMP FAMILY"/>
    <property type="match status" value="1"/>
</dbReference>
<feature type="binding site" description="axial binding residue" evidence="13">
    <location>
        <position position="67"/>
    </location>
    <ligand>
        <name>heme b</name>
        <dbReference type="ChEBI" id="CHEBI:60344"/>
        <label>1</label>
    </ligand>
    <ligandPart>
        <name>Fe</name>
        <dbReference type="ChEBI" id="CHEBI:18248"/>
    </ligandPart>
</feature>
<dbReference type="EC" id="1.7.99.4" evidence="16"/>
<feature type="transmembrane region" description="Helical" evidence="14">
    <location>
        <begin position="93"/>
        <end position="113"/>
    </location>
</feature>
<evidence type="ECO:0000256" key="9">
    <source>
        <dbReference type="ARBA" id="ARBA00023002"/>
    </source>
</evidence>
<keyword evidence="2" id="KW-0813">Transport</keyword>
<feature type="domain" description="NarG-like" evidence="15">
    <location>
        <begin position="7"/>
        <end position="226"/>
    </location>
</feature>
<keyword evidence="17" id="KW-1185">Reference proteome</keyword>
<keyword evidence="3" id="KW-1003">Cell membrane</keyword>
<dbReference type="GO" id="GO:0009325">
    <property type="term" value="C:nitrate reductase complex"/>
    <property type="evidence" value="ECO:0007669"/>
    <property type="project" value="InterPro"/>
</dbReference>
<evidence type="ECO:0000256" key="10">
    <source>
        <dbReference type="ARBA" id="ARBA00023004"/>
    </source>
</evidence>
<evidence type="ECO:0000313" key="16">
    <source>
        <dbReference type="EMBL" id="MBB1098242.1"/>
    </source>
</evidence>
<dbReference type="NCBIfam" id="TIGR00351">
    <property type="entry name" value="narI"/>
    <property type="match status" value="1"/>
</dbReference>
<comment type="caution">
    <text evidence="16">The sequence shown here is derived from an EMBL/GenBank/DDBJ whole genome shotgun (WGS) entry which is preliminary data.</text>
</comment>
<comment type="subcellular location">
    <subcellularLocation>
        <location evidence="1">Cell membrane</location>
        <topology evidence="1">Multi-pass membrane protein</topology>
    </subcellularLocation>
</comment>
<evidence type="ECO:0000256" key="3">
    <source>
        <dbReference type="ARBA" id="ARBA00022475"/>
    </source>
</evidence>
<evidence type="ECO:0000256" key="6">
    <source>
        <dbReference type="ARBA" id="ARBA00022723"/>
    </source>
</evidence>
<accession>A0A7W3UMD4</accession>
<gene>
    <name evidence="16" type="primary">narI</name>
    <name evidence="16" type="ORF">H5S09_09875</name>
</gene>
<sequence>MHNGWSIFLWVIYPYVMLASFFIGTFVRFKYFHWNITAKSSEIFEKKMLMVGSIMFHVGIILAFFGHCLGMLVPESWTAYFGITNHMYHMFGSLMMGIPAGVLAFVGIAILTYRRMTVARVYKTSDLNDIIVDWALLITIALGLTCTISGAFMEGFNYRTTISPWVRSLFVLNPQWQLMTSVPLIYKIHVLCGFAIFGYFPYTRLVHALTLPWQYIFRRYIVYRRRVDTYEYR</sequence>
<evidence type="ECO:0000256" key="1">
    <source>
        <dbReference type="ARBA" id="ARBA00004651"/>
    </source>
</evidence>
<dbReference type="GO" id="GO:0009055">
    <property type="term" value="F:electron transfer activity"/>
    <property type="evidence" value="ECO:0007669"/>
    <property type="project" value="TreeGrafter"/>
</dbReference>
<feature type="transmembrane region" description="Helical" evidence="14">
    <location>
        <begin position="6"/>
        <end position="27"/>
    </location>
</feature>
<evidence type="ECO:0000259" key="15">
    <source>
        <dbReference type="Pfam" id="PF02665"/>
    </source>
</evidence>
<reference evidence="16 17" key="1">
    <citation type="submission" date="2020-07" db="EMBL/GenBank/DDBJ databases">
        <title>Description of Limosilactobacillus balticus sp. nov., Limosilactobacillus agrestis sp. nov., Limosilactobacillus albertensis sp. nov., Limosilactobacillus rudii sp. nov., Limosilactobacillus fastidiosus sp. nov., five novel Limosilactobacillus species isolated from the vertebrate gastrointestinal tract, and proposal of 6 subspecies of Limosilactobacillus reuteri adapted to the gastrointestinal tract of specific vertebrate hosts.</title>
        <authorList>
            <person name="Li F."/>
            <person name="Cheng C."/>
            <person name="Zheng J."/>
            <person name="Quevedo R.M."/>
            <person name="Li J."/>
            <person name="Roos S."/>
            <person name="Gaenzle M.G."/>
            <person name="Walter J."/>
        </authorList>
    </citation>
    <scope>NUCLEOTIDE SEQUENCE [LARGE SCALE GENOMIC DNA]</scope>
    <source>
        <strain evidence="16 17">STM2_1</strain>
    </source>
</reference>
<evidence type="ECO:0000256" key="2">
    <source>
        <dbReference type="ARBA" id="ARBA00022448"/>
    </source>
</evidence>
<evidence type="ECO:0000256" key="12">
    <source>
        <dbReference type="ARBA" id="ARBA00023136"/>
    </source>
</evidence>
<dbReference type="InterPro" id="IPR051936">
    <property type="entry name" value="Heme-iron_electron_transfer"/>
</dbReference>
<dbReference type="GO" id="GO:0008940">
    <property type="term" value="F:nitrate reductase activity"/>
    <property type="evidence" value="ECO:0007669"/>
    <property type="project" value="InterPro"/>
</dbReference>
<dbReference type="GO" id="GO:0019645">
    <property type="term" value="P:anaerobic electron transport chain"/>
    <property type="evidence" value="ECO:0007669"/>
    <property type="project" value="TreeGrafter"/>
</dbReference>
<dbReference type="FunFam" id="1.20.950.20:FF:000001">
    <property type="entry name" value="Respiratory nitrate reductase subunit gamma"/>
    <property type="match status" value="1"/>
</dbReference>
<dbReference type="EMBL" id="JACIVA010000057">
    <property type="protein sequence ID" value="MBB1098242.1"/>
    <property type="molecule type" value="Genomic_DNA"/>
</dbReference>
<evidence type="ECO:0000256" key="7">
    <source>
        <dbReference type="ARBA" id="ARBA00022982"/>
    </source>
</evidence>
<feature type="binding site" description="axial binding residue" evidence="13">
    <location>
        <position position="189"/>
    </location>
    <ligand>
        <name>heme b</name>
        <dbReference type="ChEBI" id="CHEBI:60344"/>
        <label>1</label>
    </ligand>
    <ligandPart>
        <name>Fe</name>
        <dbReference type="ChEBI" id="CHEBI:18248"/>
    </ligandPart>
</feature>
<keyword evidence="5 14" id="KW-0812">Transmembrane</keyword>
<dbReference type="InterPro" id="IPR003816">
    <property type="entry name" value="Nitrate_red_gam"/>
</dbReference>
<dbReference type="InterPro" id="IPR023234">
    <property type="entry name" value="NarG-like_domain"/>
</dbReference>
<name>A0A7W3UMD4_9LACO</name>
<keyword evidence="7" id="KW-0249">Electron transport</keyword>
<evidence type="ECO:0000256" key="8">
    <source>
        <dbReference type="ARBA" id="ARBA00022989"/>
    </source>
</evidence>
<keyword evidence="8 14" id="KW-1133">Transmembrane helix</keyword>
<evidence type="ECO:0000256" key="11">
    <source>
        <dbReference type="ARBA" id="ARBA00023063"/>
    </source>
</evidence>
<dbReference type="Pfam" id="PF02665">
    <property type="entry name" value="Nitrate_red_gam"/>
    <property type="match status" value="1"/>
</dbReference>
<keyword evidence="4 13" id="KW-0349">Heme</keyword>
<dbReference type="GO" id="GO:0005886">
    <property type="term" value="C:plasma membrane"/>
    <property type="evidence" value="ECO:0007669"/>
    <property type="project" value="UniProtKB-SubCell"/>
</dbReference>
<dbReference type="Proteomes" id="UP000517106">
    <property type="component" value="Unassembled WGS sequence"/>
</dbReference>
<dbReference type="SUPFAM" id="SSF103501">
    <property type="entry name" value="Respiratory nitrate reductase 1 gamma chain"/>
    <property type="match status" value="1"/>
</dbReference>
<proteinExistence type="predicted"/>
<dbReference type="GO" id="GO:0042128">
    <property type="term" value="P:nitrate assimilation"/>
    <property type="evidence" value="ECO:0007669"/>
    <property type="project" value="UniProtKB-KW"/>
</dbReference>
<evidence type="ECO:0000256" key="4">
    <source>
        <dbReference type="ARBA" id="ARBA00022617"/>
    </source>
</evidence>
<protein>
    <submittedName>
        <fullName evidence="16">Respiratory nitrate reductase subunit gamma</fullName>
        <ecNumber evidence="16">1.7.99.4</ecNumber>
    </submittedName>
</protein>
<feature type="binding site" description="axial binding residue" evidence="13">
    <location>
        <position position="207"/>
    </location>
    <ligand>
        <name>heme b</name>
        <dbReference type="ChEBI" id="CHEBI:60344"/>
        <label>1</label>
    </ligand>
    <ligandPart>
        <name>Fe</name>
        <dbReference type="ChEBI" id="CHEBI:18248"/>
    </ligandPart>
</feature>
<dbReference type="PANTHER" id="PTHR30598:SF3">
    <property type="entry name" value="RESPIRATORY NITRATE REDUCTASE 1 GAMMA CHAIN"/>
    <property type="match status" value="1"/>
</dbReference>
<keyword evidence="12 14" id="KW-0472">Membrane</keyword>
<evidence type="ECO:0000313" key="17">
    <source>
        <dbReference type="Proteomes" id="UP000517106"/>
    </source>
</evidence>